<dbReference type="AlphaFoldDB" id="A0A7R9K3B9"/>
<evidence type="ECO:0000313" key="2">
    <source>
        <dbReference type="EMBL" id="CAD7602365.1"/>
    </source>
</evidence>
<feature type="compositionally biased region" description="Basic and acidic residues" evidence="1">
    <location>
        <begin position="125"/>
        <end position="137"/>
    </location>
</feature>
<sequence length="755" mass="85177">MIEAVSVLDVVLEISVKSACQMQTHSSSLEMIDSEGDAYRIVLKGRGVENEENKDQLELPVVRRNMKTGEEVTVARINILETTTITDEASSRNYHQPCATDNVAWNSIADLNGKTVGKRKKKKNKELNFSETGKNESVEIGTTEQRSSNDSKTFESDINENTVIKDDRVSERNTTDLESLNMSLCNLNNLNQSTVSKKECSPLYEATHEYRLPELENIGRELENTETKSKRRKHKKTHSIKAQSSYVFDVDSPFLSKPVTDHVFERGINENSTSTKNAMEQTQTNYESADMSLTSQNNFNQPTISKSKLLLSCKQTSEPAPLNSEDRKNSLTDTEEIKSRKRKRKRVHSKKSKRLHGLSLAETISLLSKATVDPENLIKKQELNPRASDHKHIRFSDSTRDEEKANNLEASLDSSNMTPMKICTSLTSNNIASAAKSSRLVNKSHNLVSNFEEPLDQSNMSLCSEKSFFEVNSRSVSPEPLCRAVSLPSSNYSEPDVSARLGGNLESKWDIKYPAPMRPTNQSTETFGNLLSLRHTSAPCVFKRKQSIRESAQNDGAKNVSTVDQPQGTVSCNQETIVQPKPENSHTSVDEMVKKRRNCLLHDIIEGKVEGRSRIQILDELKERRKFWELKEEAEFTDKMLVLALLFNDWANITVTHFGRRMIEGDTLAIDWTADNEEIETLVLTEDCVPRLSADITAIVQEYFPSTSEVELKILSGSEQLQQSVKKFSIGDEDIEPCNIVLLNWNEMIEPKLIN</sequence>
<feature type="region of interest" description="Disordered" evidence="1">
    <location>
        <begin position="117"/>
        <end position="170"/>
    </location>
</feature>
<feature type="compositionally biased region" description="Basic residues" evidence="1">
    <location>
        <begin position="339"/>
        <end position="354"/>
    </location>
</feature>
<accession>A0A7R9K3B9</accession>
<name>A0A7R9K3B9_TIMGE</name>
<protein>
    <submittedName>
        <fullName evidence="2">Uncharacterized protein</fullName>
    </submittedName>
</protein>
<reference evidence="2" key="1">
    <citation type="submission" date="2020-11" db="EMBL/GenBank/DDBJ databases">
        <authorList>
            <person name="Tran Van P."/>
        </authorList>
    </citation>
    <scope>NUCLEOTIDE SEQUENCE</scope>
</reference>
<feature type="region of interest" description="Disordered" evidence="1">
    <location>
        <begin position="315"/>
        <end position="354"/>
    </location>
</feature>
<evidence type="ECO:0000256" key="1">
    <source>
        <dbReference type="SAM" id="MobiDB-lite"/>
    </source>
</evidence>
<proteinExistence type="predicted"/>
<dbReference type="EMBL" id="OE843142">
    <property type="protein sequence ID" value="CAD7602365.1"/>
    <property type="molecule type" value="Genomic_DNA"/>
</dbReference>
<organism evidence="2">
    <name type="scientific">Timema genevievae</name>
    <name type="common">Walking stick</name>
    <dbReference type="NCBI Taxonomy" id="629358"/>
    <lineage>
        <taxon>Eukaryota</taxon>
        <taxon>Metazoa</taxon>
        <taxon>Ecdysozoa</taxon>
        <taxon>Arthropoda</taxon>
        <taxon>Hexapoda</taxon>
        <taxon>Insecta</taxon>
        <taxon>Pterygota</taxon>
        <taxon>Neoptera</taxon>
        <taxon>Polyneoptera</taxon>
        <taxon>Phasmatodea</taxon>
        <taxon>Timematodea</taxon>
        <taxon>Timematoidea</taxon>
        <taxon>Timematidae</taxon>
        <taxon>Timema</taxon>
    </lineage>
</organism>
<gene>
    <name evidence="2" type="ORF">TGEB3V08_LOCUS8294</name>
</gene>
<feature type="compositionally biased region" description="Basic and acidic residues" evidence="1">
    <location>
        <begin position="324"/>
        <end position="338"/>
    </location>
</feature>